<dbReference type="GO" id="GO:0036431">
    <property type="term" value="F:dCMP kinase activity"/>
    <property type="evidence" value="ECO:0007669"/>
    <property type="project" value="InterPro"/>
</dbReference>
<dbReference type="HAMAP" id="MF_00239">
    <property type="entry name" value="Cytidyl_kinase_type2"/>
    <property type="match status" value="1"/>
</dbReference>
<comment type="catalytic activity">
    <reaction evidence="9 10">
        <text>CMP + ATP = CDP + ADP</text>
        <dbReference type="Rhea" id="RHEA:11600"/>
        <dbReference type="ChEBI" id="CHEBI:30616"/>
        <dbReference type="ChEBI" id="CHEBI:58069"/>
        <dbReference type="ChEBI" id="CHEBI:60377"/>
        <dbReference type="ChEBI" id="CHEBI:456216"/>
        <dbReference type="EC" id="2.7.4.25"/>
    </reaction>
</comment>
<sequence>MLSSLKSRTPKIAISGKSGCGNTTVSGLVARTLGFQVINYTFRNLARDRGMSFQELHTKAGQDPAWDRYLDAKQVELAGPGNCVLGSRLAIWILEDADLRVYLTASPDVRAERIRQREGGSLQEVLEATRIRDQEDHRRYQDLYTIDNNDYAFSDLIINTDGLLPGAIAGIISQALIEKLDLPSEDS</sequence>
<evidence type="ECO:0000256" key="5">
    <source>
        <dbReference type="ARBA" id="ARBA00022741"/>
    </source>
</evidence>
<comment type="subcellular location">
    <subcellularLocation>
        <location evidence="1 10">Cytoplasm</location>
    </subcellularLocation>
</comment>
<keyword evidence="6 10" id="KW-0418">Kinase</keyword>
<evidence type="ECO:0000256" key="6">
    <source>
        <dbReference type="ARBA" id="ARBA00022777"/>
    </source>
</evidence>
<dbReference type="GO" id="GO:0005524">
    <property type="term" value="F:ATP binding"/>
    <property type="evidence" value="ECO:0007669"/>
    <property type="project" value="UniProtKB-UniRule"/>
</dbReference>
<dbReference type="Gene3D" id="3.40.50.300">
    <property type="entry name" value="P-loop containing nucleotide triphosphate hydrolases"/>
    <property type="match status" value="1"/>
</dbReference>
<dbReference type="eggNOG" id="COG1102">
    <property type="taxonomic scope" value="Bacteria"/>
</dbReference>
<dbReference type="CDD" id="cd02020">
    <property type="entry name" value="CMPK"/>
    <property type="match status" value="1"/>
</dbReference>
<feature type="binding site" evidence="10">
    <location>
        <begin position="16"/>
        <end position="24"/>
    </location>
    <ligand>
        <name>ATP</name>
        <dbReference type="ChEBI" id="CHEBI:30616"/>
    </ligand>
</feature>
<keyword evidence="12" id="KW-1185">Reference proteome</keyword>
<evidence type="ECO:0000256" key="1">
    <source>
        <dbReference type="ARBA" id="ARBA00004496"/>
    </source>
</evidence>
<comment type="catalytic activity">
    <reaction evidence="8 10">
        <text>dCMP + ATP = dCDP + ADP</text>
        <dbReference type="Rhea" id="RHEA:25094"/>
        <dbReference type="ChEBI" id="CHEBI:30616"/>
        <dbReference type="ChEBI" id="CHEBI:57566"/>
        <dbReference type="ChEBI" id="CHEBI:58593"/>
        <dbReference type="ChEBI" id="CHEBI:456216"/>
        <dbReference type="EC" id="2.7.4.25"/>
    </reaction>
</comment>
<comment type="similarity">
    <text evidence="2 10">Belongs to the cytidylate kinase family. Type 2 subfamily.</text>
</comment>
<dbReference type="EMBL" id="JNUP01000072">
    <property type="protein sequence ID" value="KGE70708.1"/>
    <property type="molecule type" value="Genomic_DNA"/>
</dbReference>
<dbReference type="GO" id="GO:0006220">
    <property type="term" value="P:pyrimidine nucleotide metabolic process"/>
    <property type="evidence" value="ECO:0007669"/>
    <property type="project" value="UniProtKB-UniRule"/>
</dbReference>
<evidence type="ECO:0000256" key="10">
    <source>
        <dbReference type="HAMAP-Rule" id="MF_00239"/>
    </source>
</evidence>
<keyword evidence="5 10" id="KW-0547">Nucleotide-binding</keyword>
<gene>
    <name evidence="10" type="primary">cmk</name>
    <name evidence="11" type="ORF">DC28_14465</name>
</gene>
<keyword evidence="4 10" id="KW-0808">Transferase</keyword>
<evidence type="ECO:0000256" key="8">
    <source>
        <dbReference type="ARBA" id="ARBA00047615"/>
    </source>
</evidence>
<evidence type="ECO:0000256" key="3">
    <source>
        <dbReference type="ARBA" id="ARBA00022490"/>
    </source>
</evidence>
<dbReference type="GO" id="GO:0036430">
    <property type="term" value="F:CMP kinase activity"/>
    <property type="evidence" value="ECO:0007669"/>
    <property type="project" value="RHEA"/>
</dbReference>
<comment type="caution">
    <text evidence="11">The sequence shown here is derived from an EMBL/GenBank/DDBJ whole genome shotgun (WGS) entry which is preliminary data.</text>
</comment>
<dbReference type="Pfam" id="PF13189">
    <property type="entry name" value="Cytidylate_kin2"/>
    <property type="match status" value="1"/>
</dbReference>
<dbReference type="NCBIfam" id="TIGR02173">
    <property type="entry name" value="cyt_kin_arch"/>
    <property type="match status" value="1"/>
</dbReference>
<accession>A0A098QTH8</accession>
<organism evidence="11 12">
    <name type="scientific">Spirochaeta lutea</name>
    <dbReference type="NCBI Taxonomy" id="1480694"/>
    <lineage>
        <taxon>Bacteria</taxon>
        <taxon>Pseudomonadati</taxon>
        <taxon>Spirochaetota</taxon>
        <taxon>Spirochaetia</taxon>
        <taxon>Spirochaetales</taxon>
        <taxon>Spirochaetaceae</taxon>
        <taxon>Spirochaeta</taxon>
    </lineage>
</organism>
<dbReference type="GO" id="GO:0005737">
    <property type="term" value="C:cytoplasm"/>
    <property type="evidence" value="ECO:0007669"/>
    <property type="project" value="UniProtKB-SubCell"/>
</dbReference>
<evidence type="ECO:0000256" key="9">
    <source>
        <dbReference type="ARBA" id="ARBA00048478"/>
    </source>
</evidence>
<dbReference type="InterPro" id="IPR027417">
    <property type="entry name" value="P-loop_NTPase"/>
</dbReference>
<evidence type="ECO:0000256" key="4">
    <source>
        <dbReference type="ARBA" id="ARBA00022679"/>
    </source>
</evidence>
<dbReference type="InterPro" id="IPR011892">
    <property type="entry name" value="Cyt_kin_arch"/>
</dbReference>
<name>A0A098QTH8_9SPIO</name>
<reference evidence="11 12" key="1">
    <citation type="submission" date="2014-05" db="EMBL/GenBank/DDBJ databases">
        <title>De novo Genome Sequence of Spirocheata sp.</title>
        <authorList>
            <person name="Shivani Y."/>
            <person name="Subhash Y."/>
            <person name="Tushar L."/>
            <person name="Sasikala C."/>
            <person name="Ramana C.V."/>
        </authorList>
    </citation>
    <scope>NUCLEOTIDE SEQUENCE [LARGE SCALE GENOMIC DNA]</scope>
    <source>
        <strain evidence="11 12">JC230</strain>
    </source>
</reference>
<dbReference type="InterPro" id="IPR011994">
    <property type="entry name" value="Cytidylate_kinase_dom"/>
</dbReference>
<dbReference type="SUPFAM" id="SSF52540">
    <property type="entry name" value="P-loop containing nucleoside triphosphate hydrolases"/>
    <property type="match status" value="1"/>
</dbReference>
<dbReference type="Proteomes" id="UP000029692">
    <property type="component" value="Unassembled WGS sequence"/>
</dbReference>
<dbReference type="STRING" id="1480694.DC28_14465"/>
<evidence type="ECO:0000313" key="11">
    <source>
        <dbReference type="EMBL" id="KGE70708.1"/>
    </source>
</evidence>
<keyword evidence="7 10" id="KW-0067">ATP-binding</keyword>
<protein>
    <recommendedName>
        <fullName evidence="10">Cytidylate kinase</fullName>
        <shortName evidence="10">CK</shortName>
        <ecNumber evidence="10">2.7.4.25</ecNumber>
    </recommendedName>
    <alternativeName>
        <fullName evidence="10">Cytidine monophosphate kinase</fullName>
        <shortName evidence="10">CMP kinase</shortName>
    </alternativeName>
</protein>
<dbReference type="EC" id="2.7.4.25" evidence="10"/>
<evidence type="ECO:0000313" key="12">
    <source>
        <dbReference type="Proteomes" id="UP000029692"/>
    </source>
</evidence>
<proteinExistence type="inferred from homology"/>
<dbReference type="AlphaFoldDB" id="A0A098QTH8"/>
<keyword evidence="3 10" id="KW-0963">Cytoplasm</keyword>
<evidence type="ECO:0000256" key="2">
    <source>
        <dbReference type="ARBA" id="ARBA00011005"/>
    </source>
</evidence>
<evidence type="ECO:0000256" key="7">
    <source>
        <dbReference type="ARBA" id="ARBA00022840"/>
    </source>
</evidence>